<keyword evidence="5" id="KW-1185">Reference proteome</keyword>
<sequence length="143" mass="16198">MVTQSVAKNGLNWGKSLPVQSVQEMVRNDPQILPQRYIRTGDETPSPTTFSSGFDIPVIDMALISLQQEKTKLHMACQDWGFFQIVNHGIPESLLKRTKKAVGEFFELPLKEKKKYAQPPDDVEGYGQAYVVTEDQKLDWGDL</sequence>
<gene>
    <name evidence="4" type="ORF">KI387_039555</name>
</gene>
<evidence type="ECO:0000313" key="5">
    <source>
        <dbReference type="Proteomes" id="UP000824469"/>
    </source>
</evidence>
<dbReference type="Proteomes" id="UP000824469">
    <property type="component" value="Unassembled WGS sequence"/>
</dbReference>
<accession>A0AA38C8N9</accession>
<feature type="domain" description="Non-haem dioxygenase N-terminal" evidence="3">
    <location>
        <begin position="56"/>
        <end position="142"/>
    </location>
</feature>
<dbReference type="AlphaFoldDB" id="A0AA38C8N9"/>
<dbReference type="InterPro" id="IPR026992">
    <property type="entry name" value="DIOX_N"/>
</dbReference>
<keyword evidence="2" id="KW-0408">Iron</keyword>
<dbReference type="InterPro" id="IPR027443">
    <property type="entry name" value="IPNS-like_sf"/>
</dbReference>
<dbReference type="EMBL" id="JAHRHJ020000011">
    <property type="protein sequence ID" value="KAH9295967.1"/>
    <property type="molecule type" value="Genomic_DNA"/>
</dbReference>
<dbReference type="Pfam" id="PF14226">
    <property type="entry name" value="DIOX_N"/>
    <property type="match status" value="1"/>
</dbReference>
<organism evidence="4 5">
    <name type="scientific">Taxus chinensis</name>
    <name type="common">Chinese yew</name>
    <name type="synonym">Taxus wallichiana var. chinensis</name>
    <dbReference type="NCBI Taxonomy" id="29808"/>
    <lineage>
        <taxon>Eukaryota</taxon>
        <taxon>Viridiplantae</taxon>
        <taxon>Streptophyta</taxon>
        <taxon>Embryophyta</taxon>
        <taxon>Tracheophyta</taxon>
        <taxon>Spermatophyta</taxon>
        <taxon>Pinopsida</taxon>
        <taxon>Pinidae</taxon>
        <taxon>Conifers II</taxon>
        <taxon>Cupressales</taxon>
        <taxon>Taxaceae</taxon>
        <taxon>Taxus</taxon>
    </lineage>
</organism>
<evidence type="ECO:0000313" key="4">
    <source>
        <dbReference type="EMBL" id="KAH9295967.1"/>
    </source>
</evidence>
<proteinExistence type="predicted"/>
<dbReference type="Gene3D" id="2.60.120.330">
    <property type="entry name" value="B-lactam Antibiotic, Isopenicillin N Synthase, Chain"/>
    <property type="match status" value="1"/>
</dbReference>
<dbReference type="OMA" id="YMASEID"/>
<dbReference type="InterPro" id="IPR050295">
    <property type="entry name" value="Plant_2OG-oxidoreductases"/>
</dbReference>
<reference evidence="4 5" key="1">
    <citation type="journal article" date="2021" name="Nat. Plants">
        <title>The Taxus genome provides insights into paclitaxel biosynthesis.</title>
        <authorList>
            <person name="Xiong X."/>
            <person name="Gou J."/>
            <person name="Liao Q."/>
            <person name="Li Y."/>
            <person name="Zhou Q."/>
            <person name="Bi G."/>
            <person name="Li C."/>
            <person name="Du R."/>
            <person name="Wang X."/>
            <person name="Sun T."/>
            <person name="Guo L."/>
            <person name="Liang H."/>
            <person name="Lu P."/>
            <person name="Wu Y."/>
            <person name="Zhang Z."/>
            <person name="Ro D.K."/>
            <person name="Shang Y."/>
            <person name="Huang S."/>
            <person name="Yan J."/>
        </authorList>
    </citation>
    <scope>NUCLEOTIDE SEQUENCE [LARGE SCALE GENOMIC DNA]</scope>
    <source>
        <strain evidence="4">Ta-2019</strain>
    </source>
</reference>
<evidence type="ECO:0000256" key="2">
    <source>
        <dbReference type="ARBA" id="ARBA00023004"/>
    </source>
</evidence>
<protein>
    <recommendedName>
        <fullName evidence="3">Non-haem dioxygenase N-terminal domain-containing protein</fullName>
    </recommendedName>
</protein>
<dbReference type="SUPFAM" id="SSF51197">
    <property type="entry name" value="Clavaminate synthase-like"/>
    <property type="match status" value="1"/>
</dbReference>
<dbReference type="GO" id="GO:0046872">
    <property type="term" value="F:metal ion binding"/>
    <property type="evidence" value="ECO:0007669"/>
    <property type="project" value="UniProtKB-KW"/>
</dbReference>
<evidence type="ECO:0000259" key="3">
    <source>
        <dbReference type="Pfam" id="PF14226"/>
    </source>
</evidence>
<comment type="caution">
    <text evidence="4">The sequence shown here is derived from an EMBL/GenBank/DDBJ whole genome shotgun (WGS) entry which is preliminary data.</text>
</comment>
<keyword evidence="1" id="KW-0479">Metal-binding</keyword>
<name>A0AA38C8N9_TAXCH</name>
<dbReference type="PANTHER" id="PTHR47991">
    <property type="entry name" value="OXOGLUTARATE/IRON-DEPENDENT DIOXYGENASE"/>
    <property type="match status" value="1"/>
</dbReference>
<evidence type="ECO:0000256" key="1">
    <source>
        <dbReference type="ARBA" id="ARBA00022723"/>
    </source>
</evidence>
<feature type="non-terminal residue" evidence="4">
    <location>
        <position position="1"/>
    </location>
</feature>